<dbReference type="EMBL" id="MCGO01000034">
    <property type="protein sequence ID" value="ORY40811.1"/>
    <property type="molecule type" value="Genomic_DNA"/>
</dbReference>
<gene>
    <name evidence="2" type="ORF">BCR33DRAFT_359260</name>
</gene>
<dbReference type="Gene3D" id="3.80.10.10">
    <property type="entry name" value="Ribonuclease Inhibitor"/>
    <property type="match status" value="1"/>
</dbReference>
<dbReference type="OrthoDB" id="676979at2759"/>
<dbReference type="FunFam" id="3.80.10.10:FF:000383">
    <property type="entry name" value="Leucine-rich repeat receptor protein kinase EMS1"/>
    <property type="match status" value="1"/>
</dbReference>
<dbReference type="InterPro" id="IPR032675">
    <property type="entry name" value="LRR_dom_sf"/>
</dbReference>
<keyword evidence="3" id="KW-1185">Reference proteome</keyword>
<dbReference type="InterPro" id="IPR053213">
    <property type="entry name" value="RLP29"/>
</dbReference>
<dbReference type="SUPFAM" id="SSF52058">
    <property type="entry name" value="L domain-like"/>
    <property type="match status" value="1"/>
</dbReference>
<dbReference type="Proteomes" id="UP000193642">
    <property type="component" value="Unassembled WGS sequence"/>
</dbReference>
<keyword evidence="1" id="KW-0677">Repeat</keyword>
<evidence type="ECO:0000313" key="3">
    <source>
        <dbReference type="Proteomes" id="UP000193642"/>
    </source>
</evidence>
<evidence type="ECO:0000256" key="1">
    <source>
        <dbReference type="ARBA" id="ARBA00022737"/>
    </source>
</evidence>
<dbReference type="PANTHER" id="PTHR48009">
    <property type="entry name" value="LEUCINE-RICH REPEAT (LRR) FAMILY PROTEIN"/>
    <property type="match status" value="1"/>
</dbReference>
<reference evidence="2 3" key="1">
    <citation type="submission" date="2016-07" db="EMBL/GenBank/DDBJ databases">
        <title>Pervasive Adenine N6-methylation of Active Genes in Fungi.</title>
        <authorList>
            <consortium name="DOE Joint Genome Institute"/>
            <person name="Mondo S.J."/>
            <person name="Dannebaum R.O."/>
            <person name="Kuo R.C."/>
            <person name="Labutti K."/>
            <person name="Haridas S."/>
            <person name="Kuo A."/>
            <person name="Salamov A."/>
            <person name="Ahrendt S.R."/>
            <person name="Lipzen A."/>
            <person name="Sullivan W."/>
            <person name="Andreopoulos W.B."/>
            <person name="Clum A."/>
            <person name="Lindquist E."/>
            <person name="Daum C."/>
            <person name="Ramamoorthy G.K."/>
            <person name="Gryganskyi A."/>
            <person name="Culley D."/>
            <person name="Magnuson J.K."/>
            <person name="James T.Y."/>
            <person name="O'Malley M.A."/>
            <person name="Stajich J.E."/>
            <person name="Spatafora J.W."/>
            <person name="Visel A."/>
            <person name="Grigoriev I.V."/>
        </authorList>
    </citation>
    <scope>NUCLEOTIDE SEQUENCE [LARGE SCALE GENOMIC DNA]</scope>
    <source>
        <strain evidence="2 3">JEL800</strain>
    </source>
</reference>
<evidence type="ECO:0008006" key="4">
    <source>
        <dbReference type="Google" id="ProtNLM"/>
    </source>
</evidence>
<comment type="caution">
    <text evidence="2">The sequence shown here is derived from an EMBL/GenBank/DDBJ whole genome shotgun (WGS) entry which is preliminary data.</text>
</comment>
<evidence type="ECO:0000313" key="2">
    <source>
        <dbReference type="EMBL" id="ORY40811.1"/>
    </source>
</evidence>
<organism evidence="2 3">
    <name type="scientific">Rhizoclosmatium globosum</name>
    <dbReference type="NCBI Taxonomy" id="329046"/>
    <lineage>
        <taxon>Eukaryota</taxon>
        <taxon>Fungi</taxon>
        <taxon>Fungi incertae sedis</taxon>
        <taxon>Chytridiomycota</taxon>
        <taxon>Chytridiomycota incertae sedis</taxon>
        <taxon>Chytridiomycetes</taxon>
        <taxon>Chytridiales</taxon>
        <taxon>Chytriomycetaceae</taxon>
        <taxon>Rhizoclosmatium</taxon>
    </lineage>
</organism>
<dbReference type="InterPro" id="IPR001611">
    <property type="entry name" value="Leu-rich_rpt"/>
</dbReference>
<dbReference type="Pfam" id="PF00560">
    <property type="entry name" value="LRR_1"/>
    <property type="match status" value="2"/>
</dbReference>
<proteinExistence type="predicted"/>
<name>A0A1Y2C1B7_9FUNG</name>
<dbReference type="AlphaFoldDB" id="A0A1Y2C1B7"/>
<dbReference type="PANTHER" id="PTHR48009:SF4">
    <property type="entry name" value="LEUCINE-RICH REPEAT (LRR) FAMILY PROTEIN"/>
    <property type="match status" value="1"/>
</dbReference>
<dbReference type="STRING" id="329046.A0A1Y2C1B7"/>
<accession>A0A1Y2C1B7</accession>
<sequence>MSIEYSNLIAIRNLSKNKLEGQIPGSLGNCNRLVSLLLHSNRLTGSVPSELGGISTLYKLRLDQNFLSGSLPGPLRSKFKMGMQY</sequence>
<protein>
    <recommendedName>
        <fullName evidence="4">L domain-like protein</fullName>
    </recommendedName>
</protein>